<protein>
    <submittedName>
        <fullName evidence="9">M28 family peptidase</fullName>
    </submittedName>
</protein>
<feature type="domain" description="Peptidase M28" evidence="8">
    <location>
        <begin position="257"/>
        <end position="450"/>
    </location>
</feature>
<organism evidence="9 10">
    <name type="scientific">Sphingomonas naphthae</name>
    <dbReference type="NCBI Taxonomy" id="1813468"/>
    <lineage>
        <taxon>Bacteria</taxon>
        <taxon>Pseudomonadati</taxon>
        <taxon>Pseudomonadota</taxon>
        <taxon>Alphaproteobacteria</taxon>
        <taxon>Sphingomonadales</taxon>
        <taxon>Sphingomonadaceae</taxon>
        <taxon>Sphingomonas</taxon>
    </lineage>
</organism>
<accession>A0ABY7TRF1</accession>
<keyword evidence="3" id="KW-0479">Metal-binding</keyword>
<keyword evidence="4 7" id="KW-0732">Signal</keyword>
<evidence type="ECO:0000256" key="7">
    <source>
        <dbReference type="SAM" id="SignalP"/>
    </source>
</evidence>
<dbReference type="PANTHER" id="PTHR12147:SF56">
    <property type="entry name" value="AMINOPEPTIDASE YDR415C-RELATED"/>
    <property type="match status" value="1"/>
</dbReference>
<keyword evidence="2" id="KW-0645">Protease</keyword>
<evidence type="ECO:0000313" key="10">
    <source>
        <dbReference type="Proteomes" id="UP001220395"/>
    </source>
</evidence>
<dbReference type="InterPro" id="IPR045175">
    <property type="entry name" value="M28_fam"/>
</dbReference>
<dbReference type="Proteomes" id="UP001220395">
    <property type="component" value="Chromosome"/>
</dbReference>
<dbReference type="Pfam" id="PF04389">
    <property type="entry name" value="Peptidase_M28"/>
    <property type="match status" value="1"/>
</dbReference>
<sequence>MTFITSLARFAPFLLAAPLLAAAPPAPEAAMRRHIEILASDAYEGRRPGTPGETKTIGYIVDQMKTIGLVPGAKDGGWLQSVALIGRKAGAGTLTAGKLMLGEGDVLLLPRDPSVTVPTAPILFLGYDDGAGRNVKGAIVILLGGAPPKGMTVGGMAERRRALTRAGAAAVLVPIAPSAPWPNLVAQYQRWVGLESQVEPLVQGALSASAWQRLIRAAGADPEALAKAARDPGFKGAPLGTARLSATGEVRRFASANVIGKLPGTSAAGQAVALLAHWDHLGICRPEGAPDRICNGAVDNASGIAQLIEVARAVVARGPAPRSLLFVATTAEESGLLGATAFAEAPPLPLVAGLNMDTVAIAPAGAKIGVIGRGMTPLDPLIDSTAAALGRAVDPGTERNLLYTRQDGWALARTGVPTVMAGTSYGDLALINTFLAGAYHGPADEARGLELGGAAEDVPFLAALARRIADPAAFPGGKR</sequence>
<dbReference type="Gene3D" id="3.40.630.10">
    <property type="entry name" value="Zn peptidases"/>
    <property type="match status" value="1"/>
</dbReference>
<feature type="chain" id="PRO_5046408438" evidence="7">
    <location>
        <begin position="22"/>
        <end position="479"/>
    </location>
</feature>
<evidence type="ECO:0000256" key="1">
    <source>
        <dbReference type="ARBA" id="ARBA00022438"/>
    </source>
</evidence>
<evidence type="ECO:0000313" key="9">
    <source>
        <dbReference type="EMBL" id="WCT75222.1"/>
    </source>
</evidence>
<reference evidence="9 10" key="1">
    <citation type="submission" date="2023-02" db="EMBL/GenBank/DDBJ databases">
        <title>Genome sequence of Sphingomonas naphthae.</title>
        <authorList>
            <person name="Kim S."/>
            <person name="Heo J."/>
            <person name="Kwon S.-W."/>
        </authorList>
    </citation>
    <scope>NUCLEOTIDE SEQUENCE [LARGE SCALE GENOMIC DNA]</scope>
    <source>
        <strain evidence="9 10">KACC 18716</strain>
    </source>
</reference>
<name>A0ABY7TRF1_9SPHN</name>
<dbReference type="EMBL" id="CP117411">
    <property type="protein sequence ID" value="WCT75222.1"/>
    <property type="molecule type" value="Genomic_DNA"/>
</dbReference>
<evidence type="ECO:0000259" key="8">
    <source>
        <dbReference type="Pfam" id="PF04389"/>
    </source>
</evidence>
<evidence type="ECO:0000256" key="6">
    <source>
        <dbReference type="ARBA" id="ARBA00022833"/>
    </source>
</evidence>
<keyword evidence="10" id="KW-1185">Reference proteome</keyword>
<proteinExistence type="predicted"/>
<evidence type="ECO:0000256" key="5">
    <source>
        <dbReference type="ARBA" id="ARBA00022801"/>
    </source>
</evidence>
<keyword evidence="5" id="KW-0378">Hydrolase</keyword>
<dbReference type="SUPFAM" id="SSF53187">
    <property type="entry name" value="Zn-dependent exopeptidases"/>
    <property type="match status" value="1"/>
</dbReference>
<dbReference type="PANTHER" id="PTHR12147">
    <property type="entry name" value="METALLOPEPTIDASE M28 FAMILY MEMBER"/>
    <property type="match status" value="1"/>
</dbReference>
<keyword evidence="6" id="KW-0862">Zinc</keyword>
<dbReference type="InterPro" id="IPR007484">
    <property type="entry name" value="Peptidase_M28"/>
</dbReference>
<feature type="signal peptide" evidence="7">
    <location>
        <begin position="1"/>
        <end position="21"/>
    </location>
</feature>
<evidence type="ECO:0000256" key="3">
    <source>
        <dbReference type="ARBA" id="ARBA00022723"/>
    </source>
</evidence>
<gene>
    <name evidence="9" type="ORF">PQ455_08400</name>
</gene>
<keyword evidence="1" id="KW-0031">Aminopeptidase</keyword>
<evidence type="ECO:0000256" key="4">
    <source>
        <dbReference type="ARBA" id="ARBA00022729"/>
    </source>
</evidence>
<evidence type="ECO:0000256" key="2">
    <source>
        <dbReference type="ARBA" id="ARBA00022670"/>
    </source>
</evidence>
<dbReference type="RefSeq" id="WP_273690884.1">
    <property type="nucleotide sequence ID" value="NZ_CP117411.1"/>
</dbReference>